<dbReference type="InterPro" id="IPR015931">
    <property type="entry name" value="Acnase/IPM_dHydase_lsu_aba_1/3"/>
</dbReference>
<evidence type="ECO:0000256" key="2">
    <source>
        <dbReference type="ARBA" id="ARBA00004514"/>
    </source>
</evidence>
<comment type="cofactor">
    <cofactor evidence="1">
        <name>[4Fe-4S] cluster</name>
        <dbReference type="ChEBI" id="CHEBI:49883"/>
    </cofactor>
</comment>
<gene>
    <name evidence="22 23 24" type="primary">ACO1</name>
</gene>
<evidence type="ECO:0000256" key="12">
    <source>
        <dbReference type="ARBA" id="ARBA00023239"/>
    </source>
</evidence>
<dbReference type="InterPro" id="IPR015928">
    <property type="entry name" value="Aconitase/3IPM_dehydase_swvl"/>
</dbReference>
<dbReference type="CDD" id="cd01580">
    <property type="entry name" value="AcnA_IRP_Swivel"/>
    <property type="match status" value="1"/>
</dbReference>
<keyword evidence="8" id="KW-0479">Metal-binding</keyword>
<comment type="function">
    <text evidence="17">Bifunctional iron sensor that switches between 2 activities depending on iron availability. Iron deprivation, promotes its mRNA binding activity through which it regulates the expression of genes involved in iron uptake, sequestration and utilization. Binds to iron-responsive elements (IRES) in the untranslated region of target mRNAs preventing for instance the translation of ferritin and aminolevulinic acid synthase and stabilizing the transferrin receptor mRNA.</text>
</comment>
<dbReference type="GO" id="GO:0003994">
    <property type="term" value="F:aconitate hydratase activity"/>
    <property type="evidence" value="ECO:0007669"/>
    <property type="project" value="UniProtKB-EC"/>
</dbReference>
<evidence type="ECO:0000256" key="3">
    <source>
        <dbReference type="ARBA" id="ARBA00007185"/>
    </source>
</evidence>
<dbReference type="InterPro" id="IPR000573">
    <property type="entry name" value="AconitaseA/IPMdHydase_ssu_swvl"/>
</dbReference>
<organism evidence="21 24">
    <name type="scientific">Alligator sinensis</name>
    <name type="common">Chinese alligator</name>
    <dbReference type="NCBI Taxonomy" id="38654"/>
    <lineage>
        <taxon>Eukaryota</taxon>
        <taxon>Metazoa</taxon>
        <taxon>Chordata</taxon>
        <taxon>Craniata</taxon>
        <taxon>Vertebrata</taxon>
        <taxon>Euteleostomi</taxon>
        <taxon>Archelosauria</taxon>
        <taxon>Archosauria</taxon>
        <taxon>Crocodylia</taxon>
        <taxon>Alligatoridae</taxon>
        <taxon>Alligatorinae</taxon>
        <taxon>Alligator</taxon>
    </lineage>
</organism>
<dbReference type="RefSeq" id="XP_025061525.1">
    <property type="nucleotide sequence ID" value="XM_025205740.1"/>
</dbReference>
<accession>A0A3Q0GP23</accession>
<evidence type="ECO:0000256" key="15">
    <source>
        <dbReference type="ARBA" id="ARBA00029682"/>
    </source>
</evidence>
<dbReference type="Proteomes" id="UP000189705">
    <property type="component" value="Unplaced"/>
</dbReference>
<dbReference type="Pfam" id="PF00694">
    <property type="entry name" value="Aconitase_C"/>
    <property type="match status" value="1"/>
</dbReference>
<keyword evidence="10 18" id="KW-0408">Iron</keyword>
<protein>
    <recommendedName>
        <fullName evidence="5">Cytoplasmic aconitate hydratase</fullName>
        <ecNumber evidence="4">4.2.1.3</ecNumber>
    </recommendedName>
    <alternativeName>
        <fullName evidence="15">Citrate hydro-lyase</fullName>
    </alternativeName>
    <alternativeName>
        <fullName evidence="16">Iron-responsive element-binding protein 1</fullName>
    </alternativeName>
</protein>
<dbReference type="Pfam" id="PF00330">
    <property type="entry name" value="Aconitase"/>
    <property type="match status" value="1"/>
</dbReference>
<evidence type="ECO:0000313" key="24">
    <source>
        <dbReference type="RefSeq" id="XP_025061526.1"/>
    </source>
</evidence>
<comment type="subcellular location">
    <subcellularLocation>
        <location evidence="2">Cytoplasm</location>
        <location evidence="2">Cytosol</location>
    </subcellularLocation>
</comment>
<feature type="domain" description="Aconitase A/isopropylmalate dehydratase small subunit swivel" evidence="20">
    <location>
        <begin position="693"/>
        <end position="818"/>
    </location>
</feature>
<dbReference type="SUPFAM" id="SSF52016">
    <property type="entry name" value="LeuD/IlvD-like"/>
    <property type="match status" value="1"/>
</dbReference>
<keyword evidence="9" id="KW-0694">RNA-binding</keyword>
<evidence type="ECO:0000256" key="8">
    <source>
        <dbReference type="ARBA" id="ARBA00022723"/>
    </source>
</evidence>
<evidence type="ECO:0000259" key="19">
    <source>
        <dbReference type="Pfam" id="PF00330"/>
    </source>
</evidence>
<dbReference type="GeneID" id="102388603"/>
<evidence type="ECO:0000256" key="4">
    <source>
        <dbReference type="ARBA" id="ARBA00012926"/>
    </source>
</evidence>
<reference evidence="22 23" key="1">
    <citation type="submission" date="2025-04" db="UniProtKB">
        <authorList>
            <consortium name="RefSeq"/>
        </authorList>
    </citation>
    <scope>IDENTIFICATION</scope>
</reference>
<comment type="function">
    <text evidence="14">Conversely, when cellular iron levels are high, binds a 4Fe-4S cluster which precludes RNA binding activity and promotes the aconitase activity, the isomerization of citrate to isocitrate via cis-aconitate.</text>
</comment>
<dbReference type="PRINTS" id="PR00415">
    <property type="entry name" value="ACONITASE"/>
</dbReference>
<dbReference type="EC" id="4.2.1.3" evidence="4"/>
<keyword evidence="11 18" id="KW-0411">Iron-sulfur</keyword>
<evidence type="ECO:0000256" key="16">
    <source>
        <dbReference type="ARBA" id="ARBA00033207"/>
    </source>
</evidence>
<dbReference type="PROSITE" id="PS01244">
    <property type="entry name" value="ACONITASE_2"/>
    <property type="match status" value="1"/>
</dbReference>
<dbReference type="AlphaFoldDB" id="A0A3Q0GP23"/>
<evidence type="ECO:0000256" key="11">
    <source>
        <dbReference type="ARBA" id="ARBA00023014"/>
    </source>
</evidence>
<dbReference type="InterPro" id="IPR036008">
    <property type="entry name" value="Aconitase_4Fe-4S_dom"/>
</dbReference>
<evidence type="ECO:0000313" key="21">
    <source>
        <dbReference type="Proteomes" id="UP000189705"/>
    </source>
</evidence>
<comment type="similarity">
    <text evidence="3 18">Belongs to the aconitase/IPM isomerase family.</text>
</comment>
<evidence type="ECO:0000256" key="7">
    <source>
        <dbReference type="ARBA" id="ARBA00022490"/>
    </source>
</evidence>
<dbReference type="FunFam" id="3.30.499.10:FF:000002">
    <property type="entry name" value="Aconitate hydratase"/>
    <property type="match status" value="1"/>
</dbReference>
<dbReference type="RefSeq" id="XP_025061524.1">
    <property type="nucleotide sequence ID" value="XM_025205739.1"/>
</dbReference>
<dbReference type="NCBIfam" id="TIGR01341">
    <property type="entry name" value="aconitase_1"/>
    <property type="match status" value="1"/>
</dbReference>
<dbReference type="NCBIfam" id="NF006757">
    <property type="entry name" value="PRK09277.1"/>
    <property type="match status" value="1"/>
</dbReference>
<keyword evidence="12" id="KW-0456">Lyase</keyword>
<evidence type="ECO:0000256" key="18">
    <source>
        <dbReference type="RuleBase" id="RU361275"/>
    </source>
</evidence>
<dbReference type="FunFam" id="3.20.19.10:FF:000005">
    <property type="entry name" value="Iron-responsive element-binding protein 2"/>
    <property type="match status" value="1"/>
</dbReference>
<dbReference type="SUPFAM" id="SSF53732">
    <property type="entry name" value="Aconitase iron-sulfur domain"/>
    <property type="match status" value="1"/>
</dbReference>
<evidence type="ECO:0000256" key="1">
    <source>
        <dbReference type="ARBA" id="ARBA00001966"/>
    </source>
</evidence>
<evidence type="ECO:0000256" key="10">
    <source>
        <dbReference type="ARBA" id="ARBA00023004"/>
    </source>
</evidence>
<dbReference type="CTD" id="48"/>
<dbReference type="GO" id="GO:0005829">
    <property type="term" value="C:cytosol"/>
    <property type="evidence" value="ECO:0007669"/>
    <property type="project" value="UniProtKB-SubCell"/>
</dbReference>
<sequence>MSSPFTQIAEPLDSNQSEKKFFNLNKLKDERYERLPFSIKVLLESAIRNCDEFLVKKEDVENILNWQVMQHKNVEVPFKPARVILQDFTGVPAVVDFAAMRDAVKKLGGDPEKINPICPADLVIDHSIQVDFNRRTDSLQKNQDLEFERNKERFEFLKWGSQAFHNMRIIPPGSGIIHQVNLEYLARVVFDQNGYYYPDSVVGTDSHTTMIDGLGVLGWGVGGIEAEAVMLGQPISMVLPEVIGYKLKGNPQPLITSTDIVLTVTKHLRQVGVVGKFVEFFGPGVAQLSIADRATIANMCPEYGATAAFFPVDEVSIRYLIQTGRDEKKIKHIKTYLEAVGMFRDFSRSSQDPDFTQVVELDLHTVVPCCSGPKRPQDKVAVSDMKKDFETCLGAKQGFKGFQIAPKHHSDRVKFVYEGSDFEITHGSVVIAAITSCTNTSNPSVMLGAGLLAKKAVNAGLTVKPYIKTSLSPGSGVVTYYLRDSGVMPYLSQLGFDVVGYGCMTCIGNSGPLPEPVVAAITQGDLVAVGVLSGNRNFEGRVHPNTRANYLASPPLVIAYAIAGTVRIDFEKEPLGVNAEGNKIFLRDIWPTRDEIQAVERQYVIPGMFKEVYKKIETGNESWNALDAPSDKLYTWNPKSTYIKSPPFFENLTLEPSPPKSIVDAYVLLNFGDSVTTDHISPAGNIARNSPAARYLTSRGLTPREFNSYGSRRGNDDVMARGTFANIRLLNKFINKQGPQTIHFPSGETLDVFDAAERYMQAGQPLIVLTGKEYGSGSSRDWAAKGPFLLGIKAVIAESYERIHRSNLVGMGVIPLQYLPGENAGTLGLTGRERYTIVIPEELKPRMNVQIKLDTGKTFQTIMRFDTDVELTYFHNGGILNYMIRKMAT</sequence>
<dbReference type="Gene3D" id="3.20.19.10">
    <property type="entry name" value="Aconitase, domain 4"/>
    <property type="match status" value="1"/>
</dbReference>
<dbReference type="FunFam" id="3.30.499.10:FF:000005">
    <property type="entry name" value="cytoplasmic aconitate hydratase"/>
    <property type="match status" value="1"/>
</dbReference>
<dbReference type="STRING" id="38654.A0A3Q0GP23"/>
<evidence type="ECO:0000256" key="9">
    <source>
        <dbReference type="ARBA" id="ARBA00022884"/>
    </source>
</evidence>
<evidence type="ECO:0000256" key="5">
    <source>
        <dbReference type="ARBA" id="ARBA00020255"/>
    </source>
</evidence>
<comment type="catalytic activity">
    <reaction evidence="13">
        <text>citrate = D-threo-isocitrate</text>
        <dbReference type="Rhea" id="RHEA:10336"/>
        <dbReference type="ChEBI" id="CHEBI:15562"/>
        <dbReference type="ChEBI" id="CHEBI:16947"/>
        <dbReference type="EC" id="4.2.1.3"/>
    </reaction>
</comment>
<dbReference type="Gene3D" id="6.10.190.10">
    <property type="match status" value="1"/>
</dbReference>
<proteinExistence type="inferred from homology"/>
<evidence type="ECO:0000256" key="13">
    <source>
        <dbReference type="ARBA" id="ARBA00023501"/>
    </source>
</evidence>
<evidence type="ECO:0000256" key="6">
    <source>
        <dbReference type="ARBA" id="ARBA00022485"/>
    </source>
</evidence>
<dbReference type="KEGG" id="asn:102388603"/>
<feature type="domain" description="Aconitase/3-isopropylmalate dehydratase large subunit alpha/beta/alpha" evidence="19">
    <location>
        <begin position="62"/>
        <end position="564"/>
    </location>
</feature>
<keyword evidence="7 18" id="KW-0963">Cytoplasm</keyword>
<evidence type="ECO:0000313" key="23">
    <source>
        <dbReference type="RefSeq" id="XP_025061525.1"/>
    </source>
</evidence>
<keyword evidence="6 18" id="KW-0004">4Fe-4S</keyword>
<dbReference type="GO" id="GO:0051539">
    <property type="term" value="F:4 iron, 4 sulfur cluster binding"/>
    <property type="evidence" value="ECO:0007669"/>
    <property type="project" value="UniProtKB-KW"/>
</dbReference>
<evidence type="ECO:0000259" key="20">
    <source>
        <dbReference type="Pfam" id="PF00694"/>
    </source>
</evidence>
<dbReference type="PANTHER" id="PTHR11670">
    <property type="entry name" value="ACONITASE/IRON-RESPONSIVE ELEMENT FAMILY MEMBER"/>
    <property type="match status" value="1"/>
</dbReference>
<dbReference type="InterPro" id="IPR044137">
    <property type="entry name" value="AcnA_IRP_Swivel"/>
</dbReference>
<evidence type="ECO:0000313" key="22">
    <source>
        <dbReference type="RefSeq" id="XP_025061524.1"/>
    </source>
</evidence>
<dbReference type="InterPro" id="IPR006249">
    <property type="entry name" value="Aconitase/IRP2"/>
</dbReference>
<keyword evidence="21" id="KW-1185">Reference proteome</keyword>
<dbReference type="InterPro" id="IPR001030">
    <property type="entry name" value="Acoase/IPM_deHydtase_lsu_aba"/>
</dbReference>
<name>A0A3Q0GP23_ALLSI</name>
<dbReference type="GO" id="GO:0046872">
    <property type="term" value="F:metal ion binding"/>
    <property type="evidence" value="ECO:0007669"/>
    <property type="project" value="UniProtKB-KW"/>
</dbReference>
<dbReference type="Gene3D" id="3.30.499.10">
    <property type="entry name" value="Aconitase, domain 3"/>
    <property type="match status" value="2"/>
</dbReference>
<dbReference type="NCBIfam" id="NF009520">
    <property type="entry name" value="PRK12881.1"/>
    <property type="match status" value="1"/>
</dbReference>
<dbReference type="PROSITE" id="PS00450">
    <property type="entry name" value="ACONITASE_1"/>
    <property type="match status" value="1"/>
</dbReference>
<evidence type="ECO:0000256" key="17">
    <source>
        <dbReference type="ARBA" id="ARBA00045491"/>
    </source>
</evidence>
<evidence type="ECO:0000256" key="14">
    <source>
        <dbReference type="ARBA" id="ARBA00024990"/>
    </source>
</evidence>
<dbReference type="GO" id="GO:0030350">
    <property type="term" value="F:iron-responsive element binding"/>
    <property type="evidence" value="ECO:0007669"/>
    <property type="project" value="UniProtKB-ARBA"/>
</dbReference>
<dbReference type="CDD" id="cd01586">
    <property type="entry name" value="AcnA_IRP"/>
    <property type="match status" value="1"/>
</dbReference>
<dbReference type="RefSeq" id="XP_025061526.1">
    <property type="nucleotide sequence ID" value="XM_025205741.1"/>
</dbReference>
<dbReference type="InterPro" id="IPR018136">
    <property type="entry name" value="Aconitase_4Fe-4S_BS"/>
</dbReference>